<feature type="compositionally biased region" description="Polar residues" evidence="1">
    <location>
        <begin position="79"/>
        <end position="92"/>
    </location>
</feature>
<sequence length="132" mass="14893">MAQRITHVYREAVIVLVFTVDNMSASDLDKNLRLAFKLKRVLFTRSRRKAGQKTNRTLKTQRSLYWNTQSKTHQGEFGESSTAPTTLASSDRASTEAKGKVSAQVKDSGRNRKRDVPPYSRHPPGGRMGDKK</sequence>
<dbReference type="EMBL" id="VVIM01000002">
    <property type="protein sequence ID" value="KAB0802897.1"/>
    <property type="molecule type" value="Genomic_DNA"/>
</dbReference>
<reference evidence="2 3" key="1">
    <citation type="journal article" date="2018" name="Elife">
        <title>Firefly genomes illuminate parallel origins of bioluminescence in beetles.</title>
        <authorList>
            <person name="Fallon T.R."/>
            <person name="Lower S.E."/>
            <person name="Chang C.H."/>
            <person name="Bessho-Uehara M."/>
            <person name="Martin G.J."/>
            <person name="Bewick A.J."/>
            <person name="Behringer M."/>
            <person name="Debat H.J."/>
            <person name="Wong I."/>
            <person name="Day J.C."/>
            <person name="Suvorov A."/>
            <person name="Silva C.J."/>
            <person name="Stanger-Hall K.F."/>
            <person name="Hall D.W."/>
            <person name="Schmitz R.J."/>
            <person name="Nelson D.R."/>
            <person name="Lewis S.M."/>
            <person name="Shigenobu S."/>
            <person name="Bybee S.M."/>
            <person name="Larracuente A.M."/>
            <person name="Oba Y."/>
            <person name="Weng J.K."/>
        </authorList>
    </citation>
    <scope>NUCLEOTIDE SEQUENCE [LARGE SCALE GENOMIC DNA]</scope>
    <source>
        <strain evidence="2">1611_PpyrPB1</strain>
        <tissue evidence="2">Whole body</tissue>
    </source>
</reference>
<evidence type="ECO:0000313" key="3">
    <source>
        <dbReference type="Proteomes" id="UP000327044"/>
    </source>
</evidence>
<feature type="region of interest" description="Disordered" evidence="1">
    <location>
        <begin position="48"/>
        <end position="132"/>
    </location>
</feature>
<protein>
    <submittedName>
        <fullName evidence="2">Uncharacterized protein</fullName>
    </submittedName>
</protein>
<evidence type="ECO:0000256" key="1">
    <source>
        <dbReference type="SAM" id="MobiDB-lite"/>
    </source>
</evidence>
<dbReference type="InParanoid" id="A0A5N4AZW7"/>
<proteinExistence type="predicted"/>
<feature type="compositionally biased region" description="Basic and acidic residues" evidence="1">
    <location>
        <begin position="107"/>
        <end position="116"/>
    </location>
</feature>
<dbReference type="AlphaFoldDB" id="A0A5N4AZW7"/>
<organism evidence="2 3">
    <name type="scientific">Photinus pyralis</name>
    <name type="common">Common eastern firefly</name>
    <name type="synonym">Lampyris pyralis</name>
    <dbReference type="NCBI Taxonomy" id="7054"/>
    <lineage>
        <taxon>Eukaryota</taxon>
        <taxon>Metazoa</taxon>
        <taxon>Ecdysozoa</taxon>
        <taxon>Arthropoda</taxon>
        <taxon>Hexapoda</taxon>
        <taxon>Insecta</taxon>
        <taxon>Pterygota</taxon>
        <taxon>Neoptera</taxon>
        <taxon>Endopterygota</taxon>
        <taxon>Coleoptera</taxon>
        <taxon>Polyphaga</taxon>
        <taxon>Elateriformia</taxon>
        <taxon>Elateroidea</taxon>
        <taxon>Lampyridae</taxon>
        <taxon>Lampyrinae</taxon>
        <taxon>Photinus</taxon>
    </lineage>
</organism>
<dbReference type="Proteomes" id="UP000327044">
    <property type="component" value="Unassembled WGS sequence"/>
</dbReference>
<feature type="compositionally biased region" description="Polar residues" evidence="1">
    <location>
        <begin position="52"/>
        <end position="72"/>
    </location>
</feature>
<name>A0A5N4AZW7_PHOPY</name>
<keyword evidence="3" id="KW-1185">Reference proteome</keyword>
<accession>A0A5N4AZW7</accession>
<evidence type="ECO:0000313" key="2">
    <source>
        <dbReference type="EMBL" id="KAB0802897.1"/>
    </source>
</evidence>
<gene>
    <name evidence="2" type="ORF">PPYR_05083</name>
</gene>
<comment type="caution">
    <text evidence="2">The sequence shown here is derived from an EMBL/GenBank/DDBJ whole genome shotgun (WGS) entry which is preliminary data.</text>
</comment>